<reference evidence="1 2" key="1">
    <citation type="submission" date="2016-05" db="EMBL/GenBank/DDBJ databases">
        <title>Genome sequencing reveals origins of a unique bacterial endosymbiosis in the earliest lineages of terrestrial Fungi.</title>
        <authorList>
            <consortium name="DOE Joint Genome Institute"/>
            <person name="Uehling J."/>
            <person name="Gryganskyi A."/>
            <person name="Hameed K."/>
            <person name="Tschaplinski T."/>
            <person name="Misztal P."/>
            <person name="Wu S."/>
            <person name="Desiro A."/>
            <person name="Vande Pol N."/>
            <person name="Du Z.-Y."/>
            <person name="Zienkiewicz A."/>
            <person name="Zienkiewicz K."/>
            <person name="Morin E."/>
            <person name="Tisserant E."/>
            <person name="Splivallo R."/>
            <person name="Hainaut M."/>
            <person name="Henrissat B."/>
            <person name="Ohm R."/>
            <person name="Kuo A."/>
            <person name="Yan J."/>
            <person name="Lipzen A."/>
            <person name="Nolan M."/>
            <person name="Labutti K."/>
            <person name="Barry K."/>
            <person name="Goldstein A."/>
            <person name="Labbe J."/>
            <person name="Schadt C."/>
            <person name="Tuskan G."/>
            <person name="Grigoriev I."/>
            <person name="Martin F."/>
            <person name="Vilgalys R."/>
            <person name="Bonito G."/>
        </authorList>
    </citation>
    <scope>NUCLEOTIDE SEQUENCE [LARGE SCALE GENOMIC DNA]</scope>
    <source>
        <strain evidence="1 2">AG-77</strain>
    </source>
</reference>
<gene>
    <name evidence="1" type="ORF">K457DRAFT_23828</name>
</gene>
<protein>
    <submittedName>
        <fullName evidence="1">Uncharacterized protein</fullName>
    </submittedName>
</protein>
<dbReference type="EMBL" id="KV442089">
    <property type="protein sequence ID" value="OAQ24690.1"/>
    <property type="molecule type" value="Genomic_DNA"/>
</dbReference>
<accession>A0A197JHS3</accession>
<evidence type="ECO:0000313" key="1">
    <source>
        <dbReference type="EMBL" id="OAQ24690.1"/>
    </source>
</evidence>
<organism evidence="1 2">
    <name type="scientific">Linnemannia elongata AG-77</name>
    <dbReference type="NCBI Taxonomy" id="1314771"/>
    <lineage>
        <taxon>Eukaryota</taxon>
        <taxon>Fungi</taxon>
        <taxon>Fungi incertae sedis</taxon>
        <taxon>Mucoromycota</taxon>
        <taxon>Mortierellomycotina</taxon>
        <taxon>Mortierellomycetes</taxon>
        <taxon>Mortierellales</taxon>
        <taxon>Mortierellaceae</taxon>
        <taxon>Linnemannia</taxon>
    </lineage>
</organism>
<name>A0A197JHS3_9FUNG</name>
<dbReference type="Proteomes" id="UP000078512">
    <property type="component" value="Unassembled WGS sequence"/>
</dbReference>
<sequence length="208" mass="23961">MREEGYALIQHDPTQRLFLPRLRRSKFIVHCLNGKLFLHCPSSILNLHLRSRLFLQIHKATPLQIHRRRLKETRIIISLPQQKFLQAVGIITENMVKINRVQNSTLQAKRAQLTQMEEDLEILWAKTKITRPLSMLHPQTQVRLDQPPDTLNVGGRREAKFLKPDAIELEQLHGAGLIIVPVDGQFDIADAIGPTIYYQTCSRNLRSG</sequence>
<keyword evidence="2" id="KW-1185">Reference proteome</keyword>
<evidence type="ECO:0000313" key="2">
    <source>
        <dbReference type="Proteomes" id="UP000078512"/>
    </source>
</evidence>
<dbReference type="AlphaFoldDB" id="A0A197JHS3"/>
<proteinExistence type="predicted"/>